<dbReference type="Proteomes" id="UP000799537">
    <property type="component" value="Unassembled WGS sequence"/>
</dbReference>
<dbReference type="PANTHER" id="PTHR43861:SF1">
    <property type="entry name" value="TRANS-ACONITATE 2-METHYLTRANSFERASE"/>
    <property type="match status" value="1"/>
</dbReference>
<name>A0A6A6CF81_ZASCE</name>
<dbReference type="InterPro" id="IPR013216">
    <property type="entry name" value="Methyltransf_11"/>
</dbReference>
<dbReference type="OrthoDB" id="66144at2759"/>
<dbReference type="SUPFAM" id="SSF53335">
    <property type="entry name" value="S-adenosyl-L-methionine-dependent methyltransferases"/>
    <property type="match status" value="1"/>
</dbReference>
<dbReference type="CDD" id="cd02440">
    <property type="entry name" value="AdoMet_MTases"/>
    <property type="match status" value="1"/>
</dbReference>
<dbReference type="PANTHER" id="PTHR43861">
    <property type="entry name" value="TRANS-ACONITATE 2-METHYLTRANSFERASE-RELATED"/>
    <property type="match status" value="1"/>
</dbReference>
<evidence type="ECO:0000259" key="1">
    <source>
        <dbReference type="Pfam" id="PF08241"/>
    </source>
</evidence>
<protein>
    <recommendedName>
        <fullName evidence="1">Methyltransferase type 11 domain-containing protein</fullName>
    </recommendedName>
</protein>
<evidence type="ECO:0000313" key="3">
    <source>
        <dbReference type="Proteomes" id="UP000799537"/>
    </source>
</evidence>
<dbReference type="Pfam" id="PF08241">
    <property type="entry name" value="Methyltransf_11"/>
    <property type="match status" value="1"/>
</dbReference>
<sequence length="243" mass="28108">MAQNIYDNPQFFDEYAKMERSVDGLAAAPEWPSLRSMVGDVKDARALDLGCGYGWFCRWAIEAGAHAVHGVDVSQRMIDKAKSSTVPANLTYQVADLDVFEIPKDSYDVVYSSLAFHYLQDLDRLFSQIHDTLPSGGRFVFSVEHPIFTAPFSQTWQKSEHQELIWPLNNYFREGMRDYQWLGSSVRKCHRTIETYIRTIARCRFALVDLEEYKPSDEDLKAHPDWKNALQRPMFLLISARRI</sequence>
<keyword evidence="3" id="KW-1185">Reference proteome</keyword>
<reference evidence="2" key="1">
    <citation type="journal article" date="2020" name="Stud. Mycol.">
        <title>101 Dothideomycetes genomes: a test case for predicting lifestyles and emergence of pathogens.</title>
        <authorList>
            <person name="Haridas S."/>
            <person name="Albert R."/>
            <person name="Binder M."/>
            <person name="Bloem J."/>
            <person name="Labutti K."/>
            <person name="Salamov A."/>
            <person name="Andreopoulos B."/>
            <person name="Baker S."/>
            <person name="Barry K."/>
            <person name="Bills G."/>
            <person name="Bluhm B."/>
            <person name="Cannon C."/>
            <person name="Castanera R."/>
            <person name="Culley D."/>
            <person name="Daum C."/>
            <person name="Ezra D."/>
            <person name="Gonzalez J."/>
            <person name="Henrissat B."/>
            <person name="Kuo A."/>
            <person name="Liang C."/>
            <person name="Lipzen A."/>
            <person name="Lutzoni F."/>
            <person name="Magnuson J."/>
            <person name="Mondo S."/>
            <person name="Nolan M."/>
            <person name="Ohm R."/>
            <person name="Pangilinan J."/>
            <person name="Park H.-J."/>
            <person name="Ramirez L."/>
            <person name="Alfaro M."/>
            <person name="Sun H."/>
            <person name="Tritt A."/>
            <person name="Yoshinaga Y."/>
            <person name="Zwiers L.-H."/>
            <person name="Turgeon B."/>
            <person name="Goodwin S."/>
            <person name="Spatafora J."/>
            <person name="Crous P."/>
            <person name="Grigoriev I."/>
        </authorList>
    </citation>
    <scope>NUCLEOTIDE SEQUENCE</scope>
    <source>
        <strain evidence="2">ATCC 36951</strain>
    </source>
</reference>
<evidence type="ECO:0000313" key="2">
    <source>
        <dbReference type="EMBL" id="KAF2164910.1"/>
    </source>
</evidence>
<feature type="domain" description="Methyltransferase type 11" evidence="1">
    <location>
        <begin position="47"/>
        <end position="141"/>
    </location>
</feature>
<dbReference type="EMBL" id="ML993602">
    <property type="protein sequence ID" value="KAF2164910.1"/>
    <property type="molecule type" value="Genomic_DNA"/>
</dbReference>
<dbReference type="GO" id="GO:0008757">
    <property type="term" value="F:S-adenosylmethionine-dependent methyltransferase activity"/>
    <property type="evidence" value="ECO:0007669"/>
    <property type="project" value="InterPro"/>
</dbReference>
<organism evidence="2 3">
    <name type="scientific">Zasmidium cellare ATCC 36951</name>
    <dbReference type="NCBI Taxonomy" id="1080233"/>
    <lineage>
        <taxon>Eukaryota</taxon>
        <taxon>Fungi</taxon>
        <taxon>Dikarya</taxon>
        <taxon>Ascomycota</taxon>
        <taxon>Pezizomycotina</taxon>
        <taxon>Dothideomycetes</taxon>
        <taxon>Dothideomycetidae</taxon>
        <taxon>Mycosphaerellales</taxon>
        <taxon>Mycosphaerellaceae</taxon>
        <taxon>Zasmidium</taxon>
    </lineage>
</organism>
<accession>A0A6A6CF81</accession>
<dbReference type="RefSeq" id="XP_033665799.1">
    <property type="nucleotide sequence ID" value="XM_033807404.1"/>
</dbReference>
<dbReference type="Gene3D" id="3.40.50.150">
    <property type="entry name" value="Vaccinia Virus protein VP39"/>
    <property type="match status" value="1"/>
</dbReference>
<gene>
    <name evidence="2" type="ORF">M409DRAFT_24813</name>
</gene>
<dbReference type="GeneID" id="54560676"/>
<dbReference type="AlphaFoldDB" id="A0A6A6CF81"/>
<proteinExistence type="predicted"/>
<dbReference type="InterPro" id="IPR029063">
    <property type="entry name" value="SAM-dependent_MTases_sf"/>
</dbReference>